<dbReference type="PRINTS" id="PR00145">
    <property type="entry name" value="ARGSUCLYASE"/>
</dbReference>
<dbReference type="InterPro" id="IPR022761">
    <property type="entry name" value="Fumarate_lyase_N"/>
</dbReference>
<evidence type="ECO:0000256" key="9">
    <source>
        <dbReference type="ARBA" id="ARBA00049115"/>
    </source>
</evidence>
<evidence type="ECO:0000256" key="8">
    <source>
        <dbReference type="ARBA" id="ARBA00030717"/>
    </source>
</evidence>
<comment type="catalytic activity">
    <reaction evidence="7">
        <text>(2S)-2-[5-amino-1-(5-phospho-beta-D-ribosyl)imidazole-4-carboxamido]succinate = 5-amino-1-(5-phospho-beta-D-ribosyl)imidazole-4-carboxamide + fumarate</text>
        <dbReference type="Rhea" id="RHEA:23920"/>
        <dbReference type="ChEBI" id="CHEBI:29806"/>
        <dbReference type="ChEBI" id="CHEBI:58443"/>
        <dbReference type="ChEBI" id="CHEBI:58475"/>
        <dbReference type="EC" id="4.3.2.2"/>
    </reaction>
    <physiologicalReaction direction="left-to-right" evidence="7">
        <dbReference type="Rhea" id="RHEA:23921"/>
    </physiologicalReaction>
</comment>
<dbReference type="EMBL" id="CP071382">
    <property type="protein sequence ID" value="QSV45167.1"/>
    <property type="molecule type" value="Genomic_DNA"/>
</dbReference>
<feature type="domain" description="Adenylosuccinate lyase C-terminal" evidence="12">
    <location>
        <begin position="349"/>
        <end position="429"/>
    </location>
</feature>
<protein>
    <recommendedName>
        <fullName evidence="5 10">Adenylosuccinate lyase</fullName>
        <shortName evidence="11">ASL</shortName>
        <ecNumber evidence="4 10">4.3.2.2</ecNumber>
    </recommendedName>
    <alternativeName>
        <fullName evidence="8 11">Adenylosuccinase</fullName>
    </alternativeName>
</protein>
<dbReference type="PRINTS" id="PR00149">
    <property type="entry name" value="FUMRATELYASE"/>
</dbReference>
<dbReference type="SUPFAM" id="SSF48557">
    <property type="entry name" value="L-aspartase-like"/>
    <property type="match status" value="1"/>
</dbReference>
<evidence type="ECO:0000256" key="3">
    <source>
        <dbReference type="ARBA" id="ARBA00008273"/>
    </source>
</evidence>
<evidence type="ECO:0000256" key="6">
    <source>
        <dbReference type="ARBA" id="ARBA00023239"/>
    </source>
</evidence>
<dbReference type="Proteomes" id="UP000663651">
    <property type="component" value="Chromosome"/>
</dbReference>
<dbReference type="NCBIfam" id="TIGR00928">
    <property type="entry name" value="purB"/>
    <property type="match status" value="1"/>
</dbReference>
<comment type="pathway">
    <text evidence="2 11">Purine metabolism; AMP biosynthesis via de novo pathway; AMP from IMP: step 2/2.</text>
</comment>
<evidence type="ECO:0000256" key="1">
    <source>
        <dbReference type="ARBA" id="ARBA00004706"/>
    </source>
</evidence>
<comment type="similarity">
    <text evidence="3 11">Belongs to the lyase 1 family. Adenylosuccinate lyase subfamily.</text>
</comment>
<evidence type="ECO:0000313" key="13">
    <source>
        <dbReference type="EMBL" id="QSV45167.1"/>
    </source>
</evidence>
<evidence type="ECO:0000256" key="5">
    <source>
        <dbReference type="ARBA" id="ARBA00017058"/>
    </source>
</evidence>
<dbReference type="GO" id="GO:0016829">
    <property type="term" value="F:lyase activity"/>
    <property type="evidence" value="ECO:0007669"/>
    <property type="project" value="UniProtKB-KW"/>
</dbReference>
<dbReference type="InterPro" id="IPR020557">
    <property type="entry name" value="Fumarate_lyase_CS"/>
</dbReference>
<evidence type="ECO:0000256" key="7">
    <source>
        <dbReference type="ARBA" id="ARBA00024477"/>
    </source>
</evidence>
<dbReference type="PANTHER" id="PTHR43172:SF1">
    <property type="entry name" value="ADENYLOSUCCINATE LYASE"/>
    <property type="match status" value="1"/>
</dbReference>
<reference evidence="13 14" key="1">
    <citation type="submission" date="2021-03" db="EMBL/GenBank/DDBJ databases">
        <title>Geobacter metallireducens gen. nov. sp. nov., a microorganism capable of coupling the complete oxidation of organic compounds to the reduction of iron and other metals.</title>
        <authorList>
            <person name="Li Y."/>
        </authorList>
    </citation>
    <scope>NUCLEOTIDE SEQUENCE [LARGE SCALE GENOMIC DNA]</scope>
    <source>
        <strain evidence="13 14">Jerry-YX</strain>
    </source>
</reference>
<evidence type="ECO:0000256" key="10">
    <source>
        <dbReference type="NCBIfam" id="TIGR00928"/>
    </source>
</evidence>
<evidence type="ECO:0000313" key="14">
    <source>
        <dbReference type="Proteomes" id="UP000663651"/>
    </source>
</evidence>
<dbReference type="Gene3D" id="1.10.40.30">
    <property type="entry name" value="Fumarase/aspartase (C-terminal domain)"/>
    <property type="match status" value="1"/>
</dbReference>
<evidence type="ECO:0000256" key="4">
    <source>
        <dbReference type="ARBA" id="ARBA00012339"/>
    </source>
</evidence>
<comment type="catalytic activity">
    <reaction evidence="9">
        <text>N(6)-(1,2-dicarboxyethyl)-AMP = fumarate + AMP</text>
        <dbReference type="Rhea" id="RHEA:16853"/>
        <dbReference type="ChEBI" id="CHEBI:29806"/>
        <dbReference type="ChEBI" id="CHEBI:57567"/>
        <dbReference type="ChEBI" id="CHEBI:456215"/>
        <dbReference type="EC" id="4.3.2.2"/>
    </reaction>
    <physiologicalReaction direction="left-to-right" evidence="9">
        <dbReference type="Rhea" id="RHEA:16854"/>
    </physiologicalReaction>
</comment>
<evidence type="ECO:0000256" key="2">
    <source>
        <dbReference type="ARBA" id="ARBA00004734"/>
    </source>
</evidence>
<comment type="pathway">
    <text evidence="1 11">Purine metabolism; IMP biosynthesis via de novo pathway; 5-amino-1-(5-phospho-D-ribosyl)imidazole-4-carboxamide from 5-amino-1-(5-phospho-D-ribosyl)imidazole-4-carboxylate: step 2/2.</text>
</comment>
<dbReference type="InterPro" id="IPR008948">
    <property type="entry name" value="L-Aspartase-like"/>
</dbReference>
<accession>A0ABX7Q1S4</accession>
<keyword evidence="11" id="KW-0658">Purine biosynthesis</keyword>
<proteinExistence type="inferred from homology"/>
<evidence type="ECO:0000256" key="11">
    <source>
        <dbReference type="RuleBase" id="RU361172"/>
    </source>
</evidence>
<dbReference type="Gene3D" id="1.20.200.10">
    <property type="entry name" value="Fumarase/aspartase (Central domain)"/>
    <property type="match status" value="1"/>
</dbReference>
<organism evidence="13 14">
    <name type="scientific">Geobacter benzoatilyticus</name>
    <dbReference type="NCBI Taxonomy" id="2815309"/>
    <lineage>
        <taxon>Bacteria</taxon>
        <taxon>Pseudomonadati</taxon>
        <taxon>Thermodesulfobacteriota</taxon>
        <taxon>Desulfuromonadia</taxon>
        <taxon>Geobacterales</taxon>
        <taxon>Geobacteraceae</taxon>
        <taxon>Geobacter</taxon>
    </lineage>
</organism>
<dbReference type="Pfam" id="PF00206">
    <property type="entry name" value="Lyase_1"/>
    <property type="match status" value="1"/>
</dbReference>
<gene>
    <name evidence="13" type="ORF">JZM60_13625</name>
</gene>
<dbReference type="PANTHER" id="PTHR43172">
    <property type="entry name" value="ADENYLOSUCCINATE LYASE"/>
    <property type="match status" value="1"/>
</dbReference>
<keyword evidence="6 11" id="KW-0456">Lyase</keyword>
<name>A0ABX7Q1S4_9BACT</name>
<dbReference type="EC" id="4.3.2.2" evidence="4 10"/>
<keyword evidence="14" id="KW-1185">Reference proteome</keyword>
<dbReference type="InterPro" id="IPR024083">
    <property type="entry name" value="Fumarase/histidase_N"/>
</dbReference>
<dbReference type="RefSeq" id="WP_207162973.1">
    <property type="nucleotide sequence ID" value="NZ_CP071382.1"/>
</dbReference>
<dbReference type="Gene3D" id="1.10.275.10">
    <property type="entry name" value="Fumarase/aspartase (N-terminal domain)"/>
    <property type="match status" value="1"/>
</dbReference>
<sequence>MIERYSRPEMARIWEARNRYQKWLDIEISACEAHAELGNIPHEAVERIKSKADFDVERIDEIEKTVKHDVIAFLTSVADYIGDDSRFVHLGLTSSDVLDTSFAMLLVEASDLIIDDIKRLMEVIKRRAYEHKDTPMMGRSHGIHAEPVTFGIKMALWYDEMRRNLRRMEAARETIAYGKISGAVGTFANIDPRVEEYVCKNGGLKPAPCSTQVIQRDRHAEFFATLAIIASSIEKFAVEIRHLQRTEVLEAEEFFSKGQKGSSAMPHKRNPVLSENLTGLARLVRGYAVSAMENVPLWHERDISHSSVERVIGPDATIVIDFMLNRCIGLIDNLVVYPENMMKNLNLMRGLIFSQRVLLKLANAGASRENAYGLVQRNAMKVWEQGKDFQEELLADADVRSFLPEEEIREAFDLNYHLKHVDTIFTRVFGG</sequence>
<dbReference type="Pfam" id="PF10397">
    <property type="entry name" value="ADSL_C"/>
    <property type="match status" value="1"/>
</dbReference>
<dbReference type="PROSITE" id="PS00163">
    <property type="entry name" value="FUMARATE_LYASES"/>
    <property type="match status" value="1"/>
</dbReference>
<dbReference type="InterPro" id="IPR019468">
    <property type="entry name" value="AdenyloSucc_lyase_C"/>
</dbReference>
<evidence type="ECO:0000259" key="12">
    <source>
        <dbReference type="SMART" id="SM00998"/>
    </source>
</evidence>
<dbReference type="InterPro" id="IPR004769">
    <property type="entry name" value="Pur_lyase"/>
</dbReference>
<dbReference type="CDD" id="cd01360">
    <property type="entry name" value="Adenylsuccinate_lyase_1"/>
    <property type="match status" value="1"/>
</dbReference>
<dbReference type="SMART" id="SM00998">
    <property type="entry name" value="ADSL_C"/>
    <property type="match status" value="1"/>
</dbReference>
<dbReference type="InterPro" id="IPR000362">
    <property type="entry name" value="Fumarate_lyase_fam"/>
</dbReference>